<accession>A0AC34PWK0</accession>
<name>A0AC34PWK0_9BILA</name>
<organism evidence="1 2">
    <name type="scientific">Panagrolaimus sp. JU765</name>
    <dbReference type="NCBI Taxonomy" id="591449"/>
    <lineage>
        <taxon>Eukaryota</taxon>
        <taxon>Metazoa</taxon>
        <taxon>Ecdysozoa</taxon>
        <taxon>Nematoda</taxon>
        <taxon>Chromadorea</taxon>
        <taxon>Rhabditida</taxon>
        <taxon>Tylenchina</taxon>
        <taxon>Panagrolaimomorpha</taxon>
        <taxon>Panagrolaimoidea</taxon>
        <taxon>Panagrolaimidae</taxon>
        <taxon>Panagrolaimus</taxon>
    </lineage>
</organism>
<reference evidence="2" key="1">
    <citation type="submission" date="2022-11" db="UniProtKB">
        <authorList>
            <consortium name="WormBaseParasite"/>
        </authorList>
    </citation>
    <scope>IDENTIFICATION</scope>
</reference>
<dbReference type="Proteomes" id="UP000887576">
    <property type="component" value="Unplaced"/>
</dbReference>
<protein>
    <submittedName>
        <fullName evidence="2">Uncharacterized protein</fullName>
    </submittedName>
</protein>
<proteinExistence type="predicted"/>
<evidence type="ECO:0000313" key="1">
    <source>
        <dbReference type="Proteomes" id="UP000887576"/>
    </source>
</evidence>
<evidence type="ECO:0000313" key="2">
    <source>
        <dbReference type="WBParaSite" id="JU765_v2.g10678.t1"/>
    </source>
</evidence>
<dbReference type="WBParaSite" id="JU765_v2.g10678.t1">
    <property type="protein sequence ID" value="JU765_v2.g10678.t1"/>
    <property type="gene ID" value="JU765_v2.g10678"/>
</dbReference>
<sequence length="96" mass="10670">MDLKLSVFVFLALIAVVSSKSINILNRAGEPRVDGEDDPNVPKKVLLENDTDPFDTIRVNVSVQQRSADKVTLNTQLIETKITEESEDPFETPKSV</sequence>